<dbReference type="Pfam" id="PF13424">
    <property type="entry name" value="TPR_12"/>
    <property type="match status" value="1"/>
</dbReference>
<sequence>MANRYPWLLLFIWAALVQFCTLKSAAQSANGSILKITEQLGRQYPDSAFLLLRKLYATAENNKDSHNAGVCLQQMGQVCFNQGHYAQSLDFYQRAEKNFRQYKDMQQLASVLNNMGLLFYYNKQNDQAWKHYQQALILYKQVNNRIGIAESLGNLGHLFEKRQQYDSAQYYQHQALSEYQKAGSKNGTAKIYENLGSIYEDLAKYDSAHYCFNKAINLYQRDHNEVASIEVINNLGDILRKTGRYAEGMKETRRALNLAVKTNNLYQIGAAYRDIAKTFRLMHQLDSAYDYLELSRKYALEVYSKEGTQQTSFLQVLYDTDKKNDEIIRLQNIRKTNRIISISVGIVLVLLVTLGLVIFSRQKLKIRDEKLIAKKSRDVYEAQKVLMQVELRNKQLEEDNLKQQLELKTKELTSHTLNLIQNNQLLEELREKLQKLVKEDKRDQKKQLQQMVQQITQSFNNDQHWKEFANIFEQVHQSFYDNLKKYSEELTANDRRLLALLKMNLASRDIALLLGISPDSLRIARYRLRKKLNIPTGENLSSFVETI</sequence>
<dbReference type="InterPro" id="IPR036388">
    <property type="entry name" value="WH-like_DNA-bd_sf"/>
</dbReference>
<gene>
    <name evidence="4" type="ORF">B0O44_105163</name>
</gene>
<comment type="caution">
    <text evidence="4">The sequence shown here is derived from an EMBL/GenBank/DDBJ whole genome shotgun (WGS) entry which is preliminary data.</text>
</comment>
<dbReference type="InterPro" id="IPR011990">
    <property type="entry name" value="TPR-like_helical_dom_sf"/>
</dbReference>
<keyword evidence="1" id="KW-0802">TPR repeat</keyword>
<keyword evidence="3" id="KW-1133">Transmembrane helix</keyword>
<dbReference type="PROSITE" id="PS50005">
    <property type="entry name" value="TPR"/>
    <property type="match status" value="1"/>
</dbReference>
<feature type="repeat" description="TPR" evidence="1">
    <location>
        <begin position="189"/>
        <end position="222"/>
    </location>
</feature>
<dbReference type="Gene3D" id="1.10.10.10">
    <property type="entry name" value="Winged helix-like DNA-binding domain superfamily/Winged helix DNA-binding domain"/>
    <property type="match status" value="1"/>
</dbReference>
<accession>A0A318UC28</accession>
<keyword evidence="2" id="KW-0175">Coiled coil</keyword>
<protein>
    <submittedName>
        <fullName evidence="4">Tetratricopeptide repeat protein</fullName>
    </submittedName>
</protein>
<dbReference type="SMART" id="SM00028">
    <property type="entry name" value="TPR"/>
    <property type="match status" value="6"/>
</dbReference>
<dbReference type="Gene3D" id="1.25.40.10">
    <property type="entry name" value="Tetratricopeptide repeat domain"/>
    <property type="match status" value="2"/>
</dbReference>
<feature type="transmembrane region" description="Helical" evidence="3">
    <location>
        <begin position="339"/>
        <end position="359"/>
    </location>
</feature>
<evidence type="ECO:0000256" key="2">
    <source>
        <dbReference type="SAM" id="Coils"/>
    </source>
</evidence>
<dbReference type="SUPFAM" id="SSF46894">
    <property type="entry name" value="C-terminal effector domain of the bipartite response regulators"/>
    <property type="match status" value="1"/>
</dbReference>
<dbReference type="EMBL" id="QKLU01000005">
    <property type="protein sequence ID" value="PYF72792.1"/>
    <property type="molecule type" value="Genomic_DNA"/>
</dbReference>
<evidence type="ECO:0000313" key="5">
    <source>
        <dbReference type="Proteomes" id="UP000248198"/>
    </source>
</evidence>
<dbReference type="RefSeq" id="WP_110832559.1">
    <property type="nucleotide sequence ID" value="NZ_QKLU01000005.1"/>
</dbReference>
<keyword evidence="5" id="KW-1185">Reference proteome</keyword>
<dbReference type="Proteomes" id="UP000248198">
    <property type="component" value="Unassembled WGS sequence"/>
</dbReference>
<evidence type="ECO:0000313" key="4">
    <source>
        <dbReference type="EMBL" id="PYF72792.1"/>
    </source>
</evidence>
<dbReference type="GO" id="GO:0003677">
    <property type="term" value="F:DNA binding"/>
    <property type="evidence" value="ECO:0007669"/>
    <property type="project" value="InterPro"/>
</dbReference>
<dbReference type="Pfam" id="PF13374">
    <property type="entry name" value="TPR_10"/>
    <property type="match status" value="1"/>
</dbReference>
<dbReference type="SUPFAM" id="SSF48452">
    <property type="entry name" value="TPR-like"/>
    <property type="match status" value="1"/>
</dbReference>
<dbReference type="Pfam" id="PF13181">
    <property type="entry name" value="TPR_8"/>
    <property type="match status" value="1"/>
</dbReference>
<keyword evidence="3" id="KW-0472">Membrane</keyword>
<organism evidence="4 5">
    <name type="scientific">Pedobacter nutrimenti</name>
    <dbReference type="NCBI Taxonomy" id="1241337"/>
    <lineage>
        <taxon>Bacteria</taxon>
        <taxon>Pseudomonadati</taxon>
        <taxon>Bacteroidota</taxon>
        <taxon>Sphingobacteriia</taxon>
        <taxon>Sphingobacteriales</taxon>
        <taxon>Sphingobacteriaceae</taxon>
        <taxon>Pedobacter</taxon>
    </lineage>
</organism>
<dbReference type="PANTHER" id="PTHR10098">
    <property type="entry name" value="RAPSYN-RELATED"/>
    <property type="match status" value="1"/>
</dbReference>
<dbReference type="GO" id="GO:0006355">
    <property type="term" value="P:regulation of DNA-templated transcription"/>
    <property type="evidence" value="ECO:0007669"/>
    <property type="project" value="InterPro"/>
</dbReference>
<feature type="coiled-coil region" evidence="2">
    <location>
        <begin position="379"/>
        <end position="458"/>
    </location>
</feature>
<dbReference type="AlphaFoldDB" id="A0A318UC28"/>
<evidence type="ECO:0000256" key="1">
    <source>
        <dbReference type="PROSITE-ProRule" id="PRU00339"/>
    </source>
</evidence>
<dbReference type="InterPro" id="IPR019734">
    <property type="entry name" value="TPR_rpt"/>
</dbReference>
<dbReference type="OrthoDB" id="1523128at2"/>
<dbReference type="InterPro" id="IPR016032">
    <property type="entry name" value="Sig_transdc_resp-reg_C-effctor"/>
</dbReference>
<evidence type="ECO:0000256" key="3">
    <source>
        <dbReference type="SAM" id="Phobius"/>
    </source>
</evidence>
<name>A0A318UC28_9SPHI</name>
<reference evidence="4 5" key="1">
    <citation type="submission" date="2018-06" db="EMBL/GenBank/DDBJ databases">
        <title>Genomic Encyclopedia of Archaeal and Bacterial Type Strains, Phase II (KMG-II): from individual species to whole genera.</title>
        <authorList>
            <person name="Goeker M."/>
        </authorList>
    </citation>
    <scope>NUCLEOTIDE SEQUENCE [LARGE SCALE GENOMIC DNA]</scope>
    <source>
        <strain evidence="4 5">DSM 27372</strain>
    </source>
</reference>
<keyword evidence="3" id="KW-0812">Transmembrane</keyword>
<proteinExistence type="predicted"/>